<dbReference type="EMBL" id="BAEO01000010">
    <property type="protein sequence ID" value="GAC17710.1"/>
    <property type="molecule type" value="Genomic_DNA"/>
</dbReference>
<accession>K6Z2M4</accession>
<name>K6Z2M4_9ALTE</name>
<feature type="transmembrane region" description="Helical" evidence="1">
    <location>
        <begin position="12"/>
        <end position="33"/>
    </location>
</feature>
<dbReference type="AlphaFoldDB" id="K6Z2M4"/>
<evidence type="ECO:0000313" key="3">
    <source>
        <dbReference type="Proteomes" id="UP000006327"/>
    </source>
</evidence>
<comment type="caution">
    <text evidence="2">The sequence shown here is derived from an EMBL/GenBank/DDBJ whole genome shotgun (WGS) entry which is preliminary data.</text>
</comment>
<keyword evidence="1" id="KW-1133">Transmembrane helix</keyword>
<evidence type="ECO:0000256" key="1">
    <source>
        <dbReference type="SAM" id="Phobius"/>
    </source>
</evidence>
<proteinExistence type="predicted"/>
<reference evidence="2 3" key="1">
    <citation type="journal article" date="2017" name="Antonie Van Leeuwenhoek">
        <title>Rhizobium rhizosphaerae sp. nov., a novel species isolated from rice rhizosphere.</title>
        <authorList>
            <person name="Zhao J.J."/>
            <person name="Zhang J."/>
            <person name="Zhang R.J."/>
            <person name="Zhang C.W."/>
            <person name="Yin H.Q."/>
            <person name="Zhang X.X."/>
        </authorList>
    </citation>
    <scope>NUCLEOTIDE SEQUENCE [LARGE SCALE GENOMIC DNA]</scope>
    <source>
        <strain evidence="2 3">BSs20135</strain>
    </source>
</reference>
<evidence type="ECO:0000313" key="2">
    <source>
        <dbReference type="EMBL" id="GAC17710.1"/>
    </source>
</evidence>
<sequence length="60" mass="7474">MFCFHFPHKNTFLLIIVLAKIYVIHGISHKNICFDKRFFFLKKYWLISIFEFKKNQYRSI</sequence>
<keyword evidence="1" id="KW-0812">Transmembrane</keyword>
<gene>
    <name evidence="2" type="ORF">GARC_0729</name>
</gene>
<keyword evidence="3" id="KW-1185">Reference proteome</keyword>
<protein>
    <submittedName>
        <fullName evidence="2">Uncharacterized protein</fullName>
    </submittedName>
</protein>
<organism evidence="2 3">
    <name type="scientific">Paraglaciecola arctica BSs20135</name>
    <dbReference type="NCBI Taxonomy" id="493475"/>
    <lineage>
        <taxon>Bacteria</taxon>
        <taxon>Pseudomonadati</taxon>
        <taxon>Pseudomonadota</taxon>
        <taxon>Gammaproteobacteria</taxon>
        <taxon>Alteromonadales</taxon>
        <taxon>Alteromonadaceae</taxon>
        <taxon>Paraglaciecola</taxon>
    </lineage>
</organism>
<dbReference type="Proteomes" id="UP000006327">
    <property type="component" value="Unassembled WGS sequence"/>
</dbReference>
<keyword evidence="1" id="KW-0472">Membrane</keyword>